<sequence>MIGAILLIKKFTLLLYVKPYQEFSFYQLFNYLWFSQDHFLQLILLFNFIIKPIFIYALINVVLYLLWKNN</sequence>
<organism evidence="2 3">
    <name type="scientific">Legionella clemsonensis</name>
    <dbReference type="NCBI Taxonomy" id="1867846"/>
    <lineage>
        <taxon>Bacteria</taxon>
        <taxon>Pseudomonadati</taxon>
        <taxon>Pseudomonadota</taxon>
        <taxon>Gammaproteobacteria</taxon>
        <taxon>Legionellales</taxon>
        <taxon>Legionellaceae</taxon>
        <taxon>Legionella</taxon>
    </lineage>
</organism>
<dbReference type="AlphaFoldDB" id="A0A222P1W6"/>
<dbReference type="KEGG" id="lcd:clem_06390"/>
<dbReference type="Proteomes" id="UP000201728">
    <property type="component" value="Chromosome"/>
</dbReference>
<keyword evidence="1" id="KW-1133">Transmembrane helix</keyword>
<keyword evidence="1" id="KW-0812">Transmembrane</keyword>
<dbReference type="EMBL" id="CP016397">
    <property type="protein sequence ID" value="ASQ45833.1"/>
    <property type="molecule type" value="Genomic_DNA"/>
</dbReference>
<keyword evidence="3" id="KW-1185">Reference proteome</keyword>
<protein>
    <submittedName>
        <fullName evidence="2">Uncharacterized protein</fullName>
    </submittedName>
</protein>
<accession>A0A222P1W6</accession>
<feature type="transmembrane region" description="Helical" evidence="1">
    <location>
        <begin position="43"/>
        <end position="67"/>
    </location>
</feature>
<reference evidence="3" key="1">
    <citation type="submission" date="2016-07" db="EMBL/GenBank/DDBJ databases">
        <authorList>
            <person name="Florea S."/>
            <person name="Webb J.S."/>
            <person name="Jaromczyk J."/>
            <person name="Schardl C.L."/>
        </authorList>
    </citation>
    <scope>NUCLEOTIDE SEQUENCE [LARGE SCALE GENOMIC DNA]</scope>
    <source>
        <strain evidence="3">CDC-D5610</strain>
    </source>
</reference>
<evidence type="ECO:0000313" key="2">
    <source>
        <dbReference type="EMBL" id="ASQ45833.1"/>
    </source>
</evidence>
<proteinExistence type="predicted"/>
<keyword evidence="1" id="KW-0472">Membrane</keyword>
<evidence type="ECO:0000313" key="3">
    <source>
        <dbReference type="Proteomes" id="UP000201728"/>
    </source>
</evidence>
<name>A0A222P1W6_9GAMM</name>
<evidence type="ECO:0000256" key="1">
    <source>
        <dbReference type="SAM" id="Phobius"/>
    </source>
</evidence>
<gene>
    <name evidence="2" type="ORF">clem_06390</name>
</gene>